<organism evidence="1 2">
    <name type="scientific">Vitis vinifera</name>
    <name type="common">Grape</name>
    <dbReference type="NCBI Taxonomy" id="29760"/>
    <lineage>
        <taxon>Eukaryota</taxon>
        <taxon>Viridiplantae</taxon>
        <taxon>Streptophyta</taxon>
        <taxon>Embryophyta</taxon>
        <taxon>Tracheophyta</taxon>
        <taxon>Spermatophyta</taxon>
        <taxon>Magnoliopsida</taxon>
        <taxon>eudicotyledons</taxon>
        <taxon>Gunneridae</taxon>
        <taxon>Pentapetalae</taxon>
        <taxon>rosids</taxon>
        <taxon>Vitales</taxon>
        <taxon>Vitaceae</taxon>
        <taxon>Viteae</taxon>
        <taxon>Vitis</taxon>
    </lineage>
</organism>
<evidence type="ECO:0008006" key="3">
    <source>
        <dbReference type="Google" id="ProtNLM"/>
    </source>
</evidence>
<sequence length="175" mass="19282">MERNVEVGVLKKLGKGMRVSFWKDKWCGAAPLCDSFPALFAIATFKEALVEDVWIASENVKDRVRWGESKDGTFSVKALYKALESDSTGCFPMKIIWNSSMQPKCIGCFLPWLGKPSWGGKGLLWVGSDEGGVVFCNVLKPDRTGQSNMFNHRPVAFPVRFALLDCLGIGPVSTA</sequence>
<reference evidence="1 2" key="1">
    <citation type="journal article" date="2018" name="PLoS Genet.">
        <title>Population sequencing reveals clonal diversity and ancestral inbreeding in the grapevine cultivar Chardonnay.</title>
        <authorList>
            <person name="Roach M.J."/>
            <person name="Johnson D.L."/>
            <person name="Bohlmann J."/>
            <person name="van Vuuren H.J."/>
            <person name="Jones S.J."/>
            <person name="Pretorius I.S."/>
            <person name="Schmidt S.A."/>
            <person name="Borneman A.R."/>
        </authorList>
    </citation>
    <scope>NUCLEOTIDE SEQUENCE [LARGE SCALE GENOMIC DNA]</scope>
    <source>
        <strain evidence="2">cv. Chardonnay</strain>
        <tissue evidence="1">Leaf</tissue>
    </source>
</reference>
<evidence type="ECO:0000313" key="2">
    <source>
        <dbReference type="Proteomes" id="UP000288805"/>
    </source>
</evidence>
<dbReference type="EMBL" id="QGNW01001606">
    <property type="protein sequence ID" value="RVW35391.1"/>
    <property type="molecule type" value="Genomic_DNA"/>
</dbReference>
<evidence type="ECO:0000313" key="1">
    <source>
        <dbReference type="EMBL" id="RVW35391.1"/>
    </source>
</evidence>
<gene>
    <name evidence="1" type="ORF">CK203_077022</name>
</gene>
<name>A0A438DIW2_VITVI</name>
<dbReference type="PANTHER" id="PTHR36617">
    <property type="entry name" value="PROTEIN, PUTATIVE-RELATED"/>
    <property type="match status" value="1"/>
</dbReference>
<comment type="caution">
    <text evidence="1">The sequence shown here is derived from an EMBL/GenBank/DDBJ whole genome shotgun (WGS) entry which is preliminary data.</text>
</comment>
<dbReference type="Proteomes" id="UP000288805">
    <property type="component" value="Unassembled WGS sequence"/>
</dbReference>
<dbReference type="AlphaFoldDB" id="A0A438DIW2"/>
<dbReference type="PANTHER" id="PTHR36617:SF15">
    <property type="entry name" value="REVERSE TRANSCRIPTASE ZINC-BINDING DOMAIN-CONTAINING PROTEIN"/>
    <property type="match status" value="1"/>
</dbReference>
<protein>
    <recommendedName>
        <fullName evidence="3">Reverse transcriptase zinc-binding domain-containing protein</fullName>
    </recommendedName>
</protein>
<proteinExistence type="predicted"/>
<accession>A0A438DIW2</accession>